<gene>
    <name evidence="2" type="ORF">AN477_15200</name>
</gene>
<dbReference type="Pfam" id="PF20256">
    <property type="entry name" value="MoCoBD_2"/>
    <property type="match status" value="1"/>
</dbReference>
<dbReference type="OrthoDB" id="9759099at2"/>
<name>A0A0P9EV64_9BACL</name>
<dbReference type="AlphaFoldDB" id="A0A0P9EV64"/>
<dbReference type="EMBL" id="LJCO01000068">
    <property type="protein sequence ID" value="KPV42879.1"/>
    <property type="molecule type" value="Genomic_DNA"/>
</dbReference>
<dbReference type="GO" id="GO:0016491">
    <property type="term" value="F:oxidoreductase activity"/>
    <property type="evidence" value="ECO:0007669"/>
    <property type="project" value="InterPro"/>
</dbReference>
<organism evidence="2 3">
    <name type="scientific">Alicyclobacillus ferrooxydans</name>
    <dbReference type="NCBI Taxonomy" id="471514"/>
    <lineage>
        <taxon>Bacteria</taxon>
        <taxon>Bacillati</taxon>
        <taxon>Bacillota</taxon>
        <taxon>Bacilli</taxon>
        <taxon>Bacillales</taxon>
        <taxon>Alicyclobacillaceae</taxon>
        <taxon>Alicyclobacillus</taxon>
    </lineage>
</organism>
<dbReference type="InterPro" id="IPR046867">
    <property type="entry name" value="AldOxase/xan_DH_MoCoBD2"/>
</dbReference>
<dbReference type="Pfam" id="PF01315">
    <property type="entry name" value="Ald_Xan_dh_C"/>
    <property type="match status" value="1"/>
</dbReference>
<comment type="caution">
    <text evidence="2">The sequence shown here is derived from an EMBL/GenBank/DDBJ whole genome shotgun (WGS) entry which is preliminary data.</text>
</comment>
<dbReference type="InterPro" id="IPR036856">
    <property type="entry name" value="Ald_Oxase/Xan_DH_a/b_sf"/>
</dbReference>
<sequence>MLIRPETMGDTWRPRPDGPAKVTGSLPYLTDLVFPNMLIGKVLRSAYPHAELESIDTDEAKRLPGVHAILTHEDVPRMNRFGIVMPDQPVFCEDRVRFVGDAICAVAADTAEIATQALRLVKVVYRPLPVVTNPEAALTEDAPRLHPNGNVLHRAGYRRGKAQDAMADCSVIVEETYETPRQMHAYLETEGGVVVPEEDGSITVYMGTQHGYRDRQQLARILAMPEHAIRIVSSPMGGSFGGKDELNVQPYAALLALATGRPVKIHQTRAESVRSALKRHPMQIHMRTGADANGHILAHQVSIVADTGAYATLGPAVLDFAVEHATGPYRIPNLEIEGVSVFTNNGVSGEFRGFGGNQVTFAVEGQVERLAAKLGIDPWEMRRRNLRHAEDLGPLGQRIAPTDGAAQVLEAIRRSPVWPAQTGAAGPVGVGSGADVGSGSGATGEGLPLGLPWKRRGVGMALAMHGSGLGFGRPDPAGGRLSLMPNGKVEVAFGFEEVGQGLLAVIEQLATSELGCAPEDLCIRIGDTAVVPVSGSTTASRATNVVYQAIRRMKPSWQAEMVAAAARLTGLPAERLRLGPGGVWDSERMGADRPVLSYRSLAQQRSQHLPTAEAHFSFPTTPDAVTGGHYLYTFGAVVAQVEVDLLTGSIEVRRLDQAIAAGPVIHPMGYAGQIEGGGSMALGFTLMEDVPMTEGFYEVGNFDSYLIPTIADVPRTVDVDAIEQLLPGDPFGPRGVGEIGTVAVAPAIAAAVHNACGYVAHRLPISPKEIVQSWGDGTAGIGHL</sequence>
<dbReference type="Gene3D" id="3.90.1170.50">
    <property type="entry name" value="Aldehyde oxidase/xanthine dehydrogenase, a/b hammerhead"/>
    <property type="match status" value="1"/>
</dbReference>
<dbReference type="SMART" id="SM01008">
    <property type="entry name" value="Ald_Xan_dh_C"/>
    <property type="match status" value="1"/>
</dbReference>
<dbReference type="InterPro" id="IPR000674">
    <property type="entry name" value="Ald_Oxase/Xan_DH_a/b"/>
</dbReference>
<dbReference type="SUPFAM" id="SSF56003">
    <property type="entry name" value="Molybdenum cofactor-binding domain"/>
    <property type="match status" value="1"/>
</dbReference>
<dbReference type="PANTHER" id="PTHR11908">
    <property type="entry name" value="XANTHINE DEHYDROGENASE"/>
    <property type="match status" value="1"/>
</dbReference>
<dbReference type="Gene3D" id="3.30.365.10">
    <property type="entry name" value="Aldehyde oxidase/xanthine dehydrogenase, molybdopterin binding domain"/>
    <property type="match status" value="5"/>
</dbReference>
<protein>
    <submittedName>
        <fullName evidence="2">Xanthine dehydrogenase</fullName>
    </submittedName>
</protein>
<dbReference type="InterPro" id="IPR037165">
    <property type="entry name" value="AldOxase/xan_DH_Mopterin-bd_sf"/>
</dbReference>
<proteinExistence type="predicted"/>
<dbReference type="NCBIfam" id="TIGR03196">
    <property type="entry name" value="pucD"/>
    <property type="match status" value="1"/>
</dbReference>
<dbReference type="STRING" id="471514.AN477_15200"/>
<reference evidence="2 3" key="1">
    <citation type="submission" date="2015-09" db="EMBL/GenBank/DDBJ databases">
        <title>Draft genome sequence of Alicyclobacillus ferrooxydans DSM 22381.</title>
        <authorList>
            <person name="Hemp J."/>
        </authorList>
    </citation>
    <scope>NUCLEOTIDE SEQUENCE [LARGE SCALE GENOMIC DNA]</scope>
    <source>
        <strain evidence="2 3">TC-34</strain>
    </source>
</reference>
<dbReference type="PANTHER" id="PTHR11908:SF157">
    <property type="entry name" value="XANTHINE DEHYDROGENASE SUBUNIT D-RELATED"/>
    <property type="match status" value="1"/>
</dbReference>
<dbReference type="GO" id="GO:0005506">
    <property type="term" value="F:iron ion binding"/>
    <property type="evidence" value="ECO:0007669"/>
    <property type="project" value="InterPro"/>
</dbReference>
<accession>A0A0P9EV64</accession>
<dbReference type="PATRIC" id="fig|471514.4.peg.3335"/>
<dbReference type="InterPro" id="IPR017609">
    <property type="entry name" value="Xanthine_dehydrogenase_dsu"/>
</dbReference>
<evidence type="ECO:0000259" key="1">
    <source>
        <dbReference type="SMART" id="SM01008"/>
    </source>
</evidence>
<evidence type="ECO:0000313" key="2">
    <source>
        <dbReference type="EMBL" id="KPV42879.1"/>
    </source>
</evidence>
<dbReference type="Proteomes" id="UP000050482">
    <property type="component" value="Unassembled WGS sequence"/>
</dbReference>
<keyword evidence="3" id="KW-1185">Reference proteome</keyword>
<dbReference type="SUPFAM" id="SSF54665">
    <property type="entry name" value="CO dehydrogenase molybdoprotein N-domain-like"/>
    <property type="match status" value="1"/>
</dbReference>
<dbReference type="RefSeq" id="WP_054970017.1">
    <property type="nucleotide sequence ID" value="NZ_LJCO01000068.1"/>
</dbReference>
<dbReference type="InterPro" id="IPR008274">
    <property type="entry name" value="AldOxase/xan_DH_MoCoBD1"/>
</dbReference>
<feature type="domain" description="Aldehyde oxidase/xanthine dehydrogenase a/b hammerhead" evidence="1">
    <location>
        <begin position="23"/>
        <end position="129"/>
    </location>
</feature>
<dbReference type="Pfam" id="PF02738">
    <property type="entry name" value="MoCoBD_1"/>
    <property type="match status" value="1"/>
</dbReference>
<evidence type="ECO:0000313" key="3">
    <source>
        <dbReference type="Proteomes" id="UP000050482"/>
    </source>
</evidence>
<dbReference type="InterPro" id="IPR016208">
    <property type="entry name" value="Ald_Oxase/xanthine_DH-like"/>
</dbReference>